<keyword evidence="3" id="KW-0238">DNA-binding</keyword>
<dbReference type="GeneID" id="30013494"/>
<dbReference type="GO" id="GO:0003677">
    <property type="term" value="F:DNA binding"/>
    <property type="evidence" value="ECO:0007669"/>
    <property type="project" value="UniProtKB-KW"/>
</dbReference>
<feature type="compositionally biased region" description="Acidic residues" evidence="6">
    <location>
        <begin position="125"/>
        <end position="135"/>
    </location>
</feature>
<feature type="transmembrane region" description="Helical" evidence="7">
    <location>
        <begin position="472"/>
        <end position="490"/>
    </location>
</feature>
<dbReference type="InterPro" id="IPR001138">
    <property type="entry name" value="Zn2Cys6_DnaBD"/>
</dbReference>
<dbReference type="Pfam" id="PF11951">
    <property type="entry name" value="Fungal_trans_2"/>
    <property type="match status" value="1"/>
</dbReference>
<protein>
    <recommendedName>
        <fullName evidence="8">Zn(2)-C6 fungal-type domain-containing protein</fullName>
    </recommendedName>
</protein>
<evidence type="ECO:0000313" key="9">
    <source>
        <dbReference type="EMBL" id="OAP56147.1"/>
    </source>
</evidence>
<keyword evidence="5" id="KW-0539">Nucleus</keyword>
<dbReference type="EMBL" id="LVYI01000009">
    <property type="protein sequence ID" value="OAP56147.1"/>
    <property type="molecule type" value="Genomic_DNA"/>
</dbReference>
<dbReference type="PANTHER" id="PTHR37534">
    <property type="entry name" value="TRANSCRIPTIONAL ACTIVATOR PROTEIN UGA3"/>
    <property type="match status" value="1"/>
</dbReference>
<evidence type="ECO:0000256" key="1">
    <source>
        <dbReference type="ARBA" id="ARBA00004123"/>
    </source>
</evidence>
<dbReference type="GO" id="GO:0005634">
    <property type="term" value="C:nucleus"/>
    <property type="evidence" value="ECO:0007669"/>
    <property type="project" value="UniProtKB-SubCell"/>
</dbReference>
<dbReference type="AlphaFoldDB" id="A0A178Z8N4"/>
<keyword evidence="7" id="KW-1133">Transmembrane helix</keyword>
<dbReference type="SUPFAM" id="SSF57701">
    <property type="entry name" value="Zn2/Cys6 DNA-binding domain"/>
    <property type="match status" value="1"/>
</dbReference>
<organism evidence="9 10">
    <name type="scientific">Fonsecaea erecta</name>
    <dbReference type="NCBI Taxonomy" id="1367422"/>
    <lineage>
        <taxon>Eukaryota</taxon>
        <taxon>Fungi</taxon>
        <taxon>Dikarya</taxon>
        <taxon>Ascomycota</taxon>
        <taxon>Pezizomycotina</taxon>
        <taxon>Eurotiomycetes</taxon>
        <taxon>Chaetothyriomycetidae</taxon>
        <taxon>Chaetothyriales</taxon>
        <taxon>Herpotrichiellaceae</taxon>
        <taxon>Fonsecaea</taxon>
    </lineage>
</organism>
<evidence type="ECO:0000256" key="5">
    <source>
        <dbReference type="ARBA" id="ARBA00023242"/>
    </source>
</evidence>
<comment type="caution">
    <text evidence="9">The sequence shown here is derived from an EMBL/GenBank/DDBJ whole genome shotgun (WGS) entry which is preliminary data.</text>
</comment>
<name>A0A178Z8N4_9EURO</name>
<dbReference type="Gene3D" id="4.10.240.10">
    <property type="entry name" value="Zn(2)-C6 fungal-type DNA-binding domain"/>
    <property type="match status" value="1"/>
</dbReference>
<feature type="region of interest" description="Disordered" evidence="6">
    <location>
        <begin position="103"/>
        <end position="137"/>
    </location>
</feature>
<feature type="region of interest" description="Disordered" evidence="6">
    <location>
        <begin position="50"/>
        <end position="91"/>
    </location>
</feature>
<evidence type="ECO:0000313" key="10">
    <source>
        <dbReference type="Proteomes" id="UP000078343"/>
    </source>
</evidence>
<proteinExistence type="predicted"/>
<keyword evidence="10" id="KW-1185">Reference proteome</keyword>
<reference evidence="9 10" key="1">
    <citation type="submission" date="2016-04" db="EMBL/GenBank/DDBJ databases">
        <title>Draft genome of Fonsecaea erecta CBS 125763.</title>
        <authorList>
            <person name="Weiss V.A."/>
            <person name="Vicente V.A."/>
            <person name="Raittz R.T."/>
            <person name="Moreno L.F."/>
            <person name="De Souza E.M."/>
            <person name="Pedrosa F.O."/>
            <person name="Steffens M.B."/>
            <person name="Faoro H."/>
            <person name="Tadra-Sfeir M.Z."/>
            <person name="Najafzadeh M.J."/>
            <person name="Felipe M.S."/>
            <person name="Teixeira M."/>
            <person name="Sun J."/>
            <person name="Xi L."/>
            <person name="Gomes R."/>
            <person name="De Azevedo C.M."/>
            <person name="Salgado C.G."/>
            <person name="Da Silva M.B."/>
            <person name="Nascimento M.F."/>
            <person name="Queiroz-Telles F."/>
            <person name="Attili D.S."/>
            <person name="Gorbushina A."/>
        </authorList>
    </citation>
    <scope>NUCLEOTIDE SEQUENCE [LARGE SCALE GENOMIC DNA]</scope>
    <source>
        <strain evidence="9 10">CBS 125763</strain>
    </source>
</reference>
<evidence type="ECO:0000256" key="4">
    <source>
        <dbReference type="ARBA" id="ARBA00023163"/>
    </source>
</evidence>
<dbReference type="CDD" id="cd00067">
    <property type="entry name" value="GAL4"/>
    <property type="match status" value="1"/>
</dbReference>
<dbReference type="GO" id="GO:0008270">
    <property type="term" value="F:zinc ion binding"/>
    <property type="evidence" value="ECO:0007669"/>
    <property type="project" value="InterPro"/>
</dbReference>
<feature type="domain" description="Zn(2)-C6 fungal-type" evidence="8">
    <location>
        <begin position="18"/>
        <end position="48"/>
    </location>
</feature>
<dbReference type="SMART" id="SM00066">
    <property type="entry name" value="GAL4"/>
    <property type="match status" value="1"/>
</dbReference>
<comment type="subcellular location">
    <subcellularLocation>
        <location evidence="1">Nucleus</location>
    </subcellularLocation>
</comment>
<dbReference type="GO" id="GO:0000981">
    <property type="term" value="F:DNA-binding transcription factor activity, RNA polymerase II-specific"/>
    <property type="evidence" value="ECO:0007669"/>
    <property type="project" value="InterPro"/>
</dbReference>
<evidence type="ECO:0000259" key="8">
    <source>
        <dbReference type="PROSITE" id="PS50048"/>
    </source>
</evidence>
<dbReference type="InterPro" id="IPR036864">
    <property type="entry name" value="Zn2-C6_fun-type_DNA-bd_sf"/>
</dbReference>
<dbReference type="Pfam" id="PF00172">
    <property type="entry name" value="Zn_clus"/>
    <property type="match status" value="1"/>
</dbReference>
<dbReference type="PROSITE" id="PS50048">
    <property type="entry name" value="ZN2_CY6_FUNGAL_2"/>
    <property type="match status" value="1"/>
</dbReference>
<dbReference type="Proteomes" id="UP000078343">
    <property type="component" value="Unassembled WGS sequence"/>
</dbReference>
<keyword evidence="2" id="KW-0805">Transcription regulation</keyword>
<accession>A0A178Z8N4</accession>
<feature type="compositionally biased region" description="Polar residues" evidence="6">
    <location>
        <begin position="77"/>
        <end position="91"/>
    </location>
</feature>
<dbReference type="RefSeq" id="XP_018689514.1">
    <property type="nucleotide sequence ID" value="XM_018840833.1"/>
</dbReference>
<sequence>MGSSPRRDKSAYIRTKTGCLTCRLRKKKCDEIRPTCTGCARNFIDCQWPVPPDSDNQGSKRTKSISGGVRRKERQPTSRSTSVGASTHSTASQRGELTFVFDRYSPKSPPAQVPSPCATPVVDVEQQDDDDDGDEKPESVILWQPVTASFLSTDRALLLNPSSLLLLQHYLEATSTFLVAKPLSSNPFITLVLPLAYADDLLMHSVLALSGTHLSYKKREDLKIQLATRQHYSLLLRNLRTLFADEASHDDVRRTLRLLLVLVVLCHVEAISGEPHGGIFPHLRAGRELVLKLLQEPQRTLHDDTKLVKGFALEVYFYLVLVNSITPYGRDKARVLPVDSLCSSLDFLQEYETFGVFFSCGQGLFEMISQVSMLATKILTEEESGVKSPDTREDSYRLINAITQWESPPVAPEMTEWQAEHVWTGEIYRHALLIFIEASMCGSVVSNPKVIVSIQRHIDMAFHLFMPVARSPFVTVLLWPIMIIGSCLICEDQRREYIHVLRTKPKIDISQVSEAANLLEFLWEDEDERAYGPFGLHFVMRKRHINFSMA</sequence>
<dbReference type="STRING" id="1367422.A0A178Z8N4"/>
<evidence type="ECO:0000256" key="7">
    <source>
        <dbReference type="SAM" id="Phobius"/>
    </source>
</evidence>
<evidence type="ECO:0000256" key="6">
    <source>
        <dbReference type="SAM" id="MobiDB-lite"/>
    </source>
</evidence>
<dbReference type="OrthoDB" id="5419315at2759"/>
<dbReference type="PANTHER" id="PTHR37534:SF46">
    <property type="entry name" value="ZN(II)2CYS6 TRANSCRIPTION FACTOR (EUROFUNG)"/>
    <property type="match status" value="1"/>
</dbReference>
<gene>
    <name evidence="9" type="ORF">AYL99_09326</name>
</gene>
<dbReference type="PROSITE" id="PS00463">
    <property type="entry name" value="ZN2_CY6_FUNGAL_1"/>
    <property type="match status" value="1"/>
</dbReference>
<keyword evidence="7" id="KW-0472">Membrane</keyword>
<evidence type="ECO:0000256" key="2">
    <source>
        <dbReference type="ARBA" id="ARBA00023015"/>
    </source>
</evidence>
<dbReference type="InterPro" id="IPR021858">
    <property type="entry name" value="Fun_TF"/>
</dbReference>
<keyword evidence="7" id="KW-0812">Transmembrane</keyword>
<evidence type="ECO:0000256" key="3">
    <source>
        <dbReference type="ARBA" id="ARBA00023125"/>
    </source>
</evidence>
<keyword evidence="4" id="KW-0804">Transcription</keyword>